<dbReference type="PANTHER" id="PTHR30292">
    <property type="entry name" value="UNCHARACTERIZED PROTEIN YBGL-RELATED"/>
    <property type="match status" value="1"/>
</dbReference>
<organism evidence="1">
    <name type="scientific">freshwater metagenome</name>
    <dbReference type="NCBI Taxonomy" id="449393"/>
    <lineage>
        <taxon>unclassified sequences</taxon>
        <taxon>metagenomes</taxon>
        <taxon>ecological metagenomes</taxon>
    </lineage>
</organism>
<dbReference type="NCBIfam" id="NF003814">
    <property type="entry name" value="PRK05406.1-3"/>
    <property type="match status" value="1"/>
</dbReference>
<dbReference type="SUPFAM" id="SSF88713">
    <property type="entry name" value="Glycoside hydrolase/deacetylase"/>
    <property type="match status" value="1"/>
</dbReference>
<dbReference type="EMBL" id="CAEZWI010000138">
    <property type="protein sequence ID" value="CAB4659331.1"/>
    <property type="molecule type" value="Genomic_DNA"/>
</dbReference>
<protein>
    <submittedName>
        <fullName evidence="1">Unannotated protein</fullName>
    </submittedName>
</protein>
<dbReference type="Pfam" id="PF03746">
    <property type="entry name" value="LamB_YcsF"/>
    <property type="match status" value="1"/>
</dbReference>
<name>A0A6J6LC89_9ZZZZ</name>
<proteinExistence type="predicted"/>
<dbReference type="Gene3D" id="3.20.20.370">
    <property type="entry name" value="Glycoside hydrolase/deacetylase"/>
    <property type="match status" value="1"/>
</dbReference>
<dbReference type="AlphaFoldDB" id="A0A6J6LC89"/>
<evidence type="ECO:0000313" key="1">
    <source>
        <dbReference type="EMBL" id="CAB4659331.1"/>
    </source>
</evidence>
<dbReference type="PANTHER" id="PTHR30292:SF0">
    <property type="entry name" value="5-OXOPROLINASE SUBUNIT A"/>
    <property type="match status" value="1"/>
</dbReference>
<dbReference type="InterPro" id="IPR005501">
    <property type="entry name" value="LamB/YcsF/PxpA-like"/>
</dbReference>
<dbReference type="NCBIfam" id="NF003816">
    <property type="entry name" value="PRK05406.1-5"/>
    <property type="match status" value="1"/>
</dbReference>
<gene>
    <name evidence="1" type="ORF">UFOPK2237_00971</name>
</gene>
<accession>A0A6J6LC89</accession>
<reference evidence="1" key="1">
    <citation type="submission" date="2020-05" db="EMBL/GenBank/DDBJ databases">
        <authorList>
            <person name="Chiriac C."/>
            <person name="Salcher M."/>
            <person name="Ghai R."/>
            <person name="Kavagutti S V."/>
        </authorList>
    </citation>
    <scope>NUCLEOTIDE SEQUENCE</scope>
</reference>
<dbReference type="InterPro" id="IPR011330">
    <property type="entry name" value="Glyco_hydro/deAcase_b/a-brl"/>
</dbReference>
<dbReference type="CDD" id="cd10787">
    <property type="entry name" value="LamB_YcsF_like"/>
    <property type="match status" value="1"/>
</dbReference>
<dbReference type="GO" id="GO:0005975">
    <property type="term" value="P:carbohydrate metabolic process"/>
    <property type="evidence" value="ECO:0007669"/>
    <property type="project" value="InterPro"/>
</dbReference>
<sequence>MVLAAIDLNADLAEEAGDDEALYPFLSSANVCCGRHAGGPEAMTKAVQAAIKHDVVIGAHVGYEDRENFGRFDVEMDYDSLRKLTFDQIHDLLDIVGTQSATMKYVKPHGALYHRIGNDPEQAAAVIDAIAEINPELHVLVPDTEIIKSTAANAGLTVIHEFFADRAYLPEGTLVPRSIPNSVLHDADQISERVLSWLEHGNIAASDGSQVSVDAKSICLHGDTPGAVASAASIYQRCKSAGYEIKSWMDN</sequence>